<organism evidence="2">
    <name type="scientific">mine drainage metagenome</name>
    <dbReference type="NCBI Taxonomy" id="410659"/>
    <lineage>
        <taxon>unclassified sequences</taxon>
        <taxon>metagenomes</taxon>
        <taxon>ecological metagenomes</taxon>
    </lineage>
</organism>
<dbReference type="AlphaFoldDB" id="E6QWB8"/>
<reference evidence="2" key="1">
    <citation type="submission" date="2009-10" db="EMBL/GenBank/DDBJ databases">
        <title>Diversity of trophic interactions inside an arsenic-rich microbial ecosystem.</title>
        <authorList>
            <person name="Bertin P.N."/>
            <person name="Heinrich-Salmeron A."/>
            <person name="Pelletier E."/>
            <person name="Goulhen-Chollet F."/>
            <person name="Arsene-Ploetze F."/>
            <person name="Gallien S."/>
            <person name="Calteau A."/>
            <person name="Vallenet D."/>
            <person name="Casiot C."/>
            <person name="Chane-Woon-Ming B."/>
            <person name="Giloteaux L."/>
            <person name="Barakat M."/>
            <person name="Bonnefoy V."/>
            <person name="Bruneel O."/>
            <person name="Chandler M."/>
            <person name="Cleiss J."/>
            <person name="Duran R."/>
            <person name="Elbaz-Poulichet F."/>
            <person name="Fonknechten N."/>
            <person name="Lauga B."/>
            <person name="Mornico D."/>
            <person name="Ortet P."/>
            <person name="Schaeffer C."/>
            <person name="Siguier P."/>
            <person name="Alexander Thil Smith A."/>
            <person name="Van Dorsselaer A."/>
            <person name="Weissenbach J."/>
            <person name="Medigue C."/>
            <person name="Le Paslier D."/>
        </authorList>
    </citation>
    <scope>NUCLEOTIDE SEQUENCE</scope>
</reference>
<comment type="caution">
    <text evidence="2">The sequence shown here is derived from an EMBL/GenBank/DDBJ whole genome shotgun (WGS) entry which is preliminary data.</text>
</comment>
<sequence length="280" mass="30243">MAEKKIEQKSANKKRFVKKRYVYGAGSIPYSLPSFARAVTLNTVPAQIAYEGKFYLFASRARSVAEYVPIAVQHKEDVAFVDGVVDKMVGGVQDEIRVETARIKKIAEDNGIGIEQLTYSNPISYSAEITSGKAGVYLQAIRELDELICLVHAAWFAGFVSSDEKVALEEKWRLELERVADKTKAIAERAFIPALIAAFCAEHRLSGDLAKAIKASKLVKAIEAAKELPAEASEPANQAPDKDGEGAPAVAAKPKRAKQATAPATAAEAVQQPVEEVAAL</sequence>
<evidence type="ECO:0000256" key="1">
    <source>
        <dbReference type="SAM" id="MobiDB-lite"/>
    </source>
</evidence>
<gene>
    <name evidence="2" type="ORF">CARN7_2374</name>
</gene>
<feature type="region of interest" description="Disordered" evidence="1">
    <location>
        <begin position="229"/>
        <end position="280"/>
    </location>
</feature>
<proteinExistence type="predicted"/>
<accession>E6QWB8</accession>
<dbReference type="EMBL" id="CABR01000150">
    <property type="protein sequence ID" value="CBI11541.1"/>
    <property type="molecule type" value="Genomic_DNA"/>
</dbReference>
<protein>
    <submittedName>
        <fullName evidence="2">Uncharacterized protein</fullName>
    </submittedName>
</protein>
<name>E6QWB8_9ZZZZ</name>
<feature type="compositionally biased region" description="Low complexity" evidence="1">
    <location>
        <begin position="259"/>
        <end position="280"/>
    </location>
</feature>
<evidence type="ECO:0000313" key="2">
    <source>
        <dbReference type="EMBL" id="CBI11541.1"/>
    </source>
</evidence>